<keyword evidence="2" id="KW-0472">Membrane</keyword>
<evidence type="ECO:0000256" key="2">
    <source>
        <dbReference type="SAM" id="Phobius"/>
    </source>
</evidence>
<feature type="region of interest" description="Disordered" evidence="1">
    <location>
        <begin position="33"/>
        <end position="55"/>
    </location>
</feature>
<evidence type="ECO:0000256" key="1">
    <source>
        <dbReference type="SAM" id="MobiDB-lite"/>
    </source>
</evidence>
<proteinExistence type="predicted"/>
<dbReference type="EnsemblMetazoa" id="ACOM036031-RA">
    <property type="protein sequence ID" value="ACOM036031-PA.1"/>
    <property type="gene ID" value="ACOM036031"/>
</dbReference>
<sequence length="101" mass="11652">LPSETTANDQLFGSLAMMMMMMMMMMHQSSRNRHGPYALHAKQQQQQQQHPRLPEARKRFVSRVVHHGLAGGQELILQSFAGRFCRVRCVVGVRWFASLVR</sequence>
<dbReference type="Proteomes" id="UP000075882">
    <property type="component" value="Unassembled WGS sequence"/>
</dbReference>
<keyword evidence="2" id="KW-1133">Transmembrane helix</keyword>
<evidence type="ECO:0000313" key="3">
    <source>
        <dbReference type="EnsemblMetazoa" id="ACOM036031-PA.1"/>
    </source>
</evidence>
<dbReference type="AlphaFoldDB" id="A0A8W7PSH0"/>
<organism evidence="3">
    <name type="scientific">Anopheles coluzzii</name>
    <name type="common">African malaria mosquito</name>
    <dbReference type="NCBI Taxonomy" id="1518534"/>
    <lineage>
        <taxon>Eukaryota</taxon>
        <taxon>Metazoa</taxon>
        <taxon>Ecdysozoa</taxon>
        <taxon>Arthropoda</taxon>
        <taxon>Hexapoda</taxon>
        <taxon>Insecta</taxon>
        <taxon>Pterygota</taxon>
        <taxon>Neoptera</taxon>
        <taxon>Endopterygota</taxon>
        <taxon>Diptera</taxon>
        <taxon>Nematocera</taxon>
        <taxon>Culicoidea</taxon>
        <taxon>Culicidae</taxon>
        <taxon>Anophelinae</taxon>
        <taxon>Anopheles</taxon>
    </lineage>
</organism>
<reference evidence="3" key="1">
    <citation type="submission" date="2022-08" db="UniProtKB">
        <authorList>
            <consortium name="EnsemblMetazoa"/>
        </authorList>
    </citation>
    <scope>IDENTIFICATION</scope>
</reference>
<protein>
    <submittedName>
        <fullName evidence="3">Uncharacterized protein</fullName>
    </submittedName>
</protein>
<name>A0A8W7PSH0_ANOCL</name>
<feature type="transmembrane region" description="Helical" evidence="2">
    <location>
        <begin position="12"/>
        <end position="29"/>
    </location>
</feature>
<accession>A0A8W7PSH0</accession>
<keyword evidence="2" id="KW-0812">Transmembrane</keyword>